<keyword evidence="1" id="KW-1133">Transmembrane helix</keyword>
<dbReference type="AlphaFoldDB" id="A0A834W7I9"/>
<keyword evidence="1" id="KW-0812">Transmembrane</keyword>
<dbReference type="EMBL" id="JAAIUW010000010">
    <property type="protein sequence ID" value="KAF7811278.1"/>
    <property type="molecule type" value="Genomic_DNA"/>
</dbReference>
<evidence type="ECO:0000256" key="1">
    <source>
        <dbReference type="SAM" id="Phobius"/>
    </source>
</evidence>
<name>A0A834W7I9_9FABA</name>
<keyword evidence="3" id="KW-1185">Reference proteome</keyword>
<comment type="caution">
    <text evidence="2">The sequence shown here is derived from an EMBL/GenBank/DDBJ whole genome shotgun (WGS) entry which is preliminary data.</text>
</comment>
<evidence type="ECO:0000313" key="3">
    <source>
        <dbReference type="Proteomes" id="UP000634136"/>
    </source>
</evidence>
<proteinExistence type="predicted"/>
<evidence type="ECO:0000313" key="2">
    <source>
        <dbReference type="EMBL" id="KAF7811278.1"/>
    </source>
</evidence>
<sequence length="82" mass="9802">MLSRPPQYEILLLLKEDPFLYLPNCECDSRSGAWMQPKPLDRWKTGAPRRQSMFPVVGPFWFVYVYVSFPIVFLIQWLFTNE</sequence>
<feature type="transmembrane region" description="Helical" evidence="1">
    <location>
        <begin position="59"/>
        <end position="79"/>
    </location>
</feature>
<keyword evidence="1" id="KW-0472">Membrane</keyword>
<gene>
    <name evidence="2" type="ORF">G2W53_032254</name>
</gene>
<organism evidence="2 3">
    <name type="scientific">Senna tora</name>
    <dbReference type="NCBI Taxonomy" id="362788"/>
    <lineage>
        <taxon>Eukaryota</taxon>
        <taxon>Viridiplantae</taxon>
        <taxon>Streptophyta</taxon>
        <taxon>Embryophyta</taxon>
        <taxon>Tracheophyta</taxon>
        <taxon>Spermatophyta</taxon>
        <taxon>Magnoliopsida</taxon>
        <taxon>eudicotyledons</taxon>
        <taxon>Gunneridae</taxon>
        <taxon>Pentapetalae</taxon>
        <taxon>rosids</taxon>
        <taxon>fabids</taxon>
        <taxon>Fabales</taxon>
        <taxon>Fabaceae</taxon>
        <taxon>Caesalpinioideae</taxon>
        <taxon>Cassia clade</taxon>
        <taxon>Senna</taxon>
    </lineage>
</organism>
<protein>
    <submittedName>
        <fullName evidence="2">Uncharacterized protein</fullName>
    </submittedName>
</protein>
<dbReference type="Proteomes" id="UP000634136">
    <property type="component" value="Unassembled WGS sequence"/>
</dbReference>
<reference evidence="2" key="1">
    <citation type="submission" date="2020-09" db="EMBL/GenBank/DDBJ databases">
        <title>Genome-Enabled Discovery of Anthraquinone Biosynthesis in Senna tora.</title>
        <authorList>
            <person name="Kang S.-H."/>
            <person name="Pandey R.P."/>
            <person name="Lee C.-M."/>
            <person name="Sim J.-S."/>
            <person name="Jeong J.-T."/>
            <person name="Choi B.-S."/>
            <person name="Jung M."/>
            <person name="Ginzburg D."/>
            <person name="Zhao K."/>
            <person name="Won S.Y."/>
            <person name="Oh T.-J."/>
            <person name="Yu Y."/>
            <person name="Kim N.-H."/>
            <person name="Lee O.R."/>
            <person name="Lee T.-H."/>
            <person name="Bashyal P."/>
            <person name="Kim T.-S."/>
            <person name="Lee W.-H."/>
            <person name="Kawkins C."/>
            <person name="Kim C.-K."/>
            <person name="Kim J.S."/>
            <person name="Ahn B.O."/>
            <person name="Rhee S.Y."/>
            <person name="Sohng J.K."/>
        </authorList>
    </citation>
    <scope>NUCLEOTIDE SEQUENCE</scope>
    <source>
        <tissue evidence="2">Leaf</tissue>
    </source>
</reference>
<accession>A0A834W7I9</accession>